<dbReference type="EMBL" id="JAAGAX010000005">
    <property type="protein sequence ID" value="KAF2314644.1"/>
    <property type="molecule type" value="Genomic_DNA"/>
</dbReference>
<dbReference type="PROSITE" id="PS51471">
    <property type="entry name" value="FE2OG_OXY"/>
    <property type="match status" value="1"/>
</dbReference>
<evidence type="ECO:0000256" key="5">
    <source>
        <dbReference type="ARBA" id="ARBA00023004"/>
    </source>
</evidence>
<dbReference type="InterPro" id="IPR026992">
    <property type="entry name" value="DIOX_N"/>
</dbReference>
<dbReference type="Pfam" id="PF14226">
    <property type="entry name" value="DIOX_N"/>
    <property type="match status" value="1"/>
</dbReference>
<dbReference type="FunFam" id="2.60.120.330:FF:000001">
    <property type="entry name" value="Protein SRG1"/>
    <property type="match status" value="1"/>
</dbReference>
<dbReference type="PANTHER" id="PTHR47991">
    <property type="entry name" value="OXOGLUTARATE/IRON-DEPENDENT DIOXYGENASE"/>
    <property type="match status" value="1"/>
</dbReference>
<dbReference type="Proteomes" id="UP000467840">
    <property type="component" value="Chromosome 15"/>
</dbReference>
<keyword evidence="5 6" id="KW-0408">Iron</keyword>
<dbReference type="GO" id="GO:0016491">
    <property type="term" value="F:oxidoreductase activity"/>
    <property type="evidence" value="ECO:0007669"/>
    <property type="project" value="UniProtKB-KW"/>
</dbReference>
<dbReference type="EMBL" id="JAAGAX010000005">
    <property type="protein sequence ID" value="KAF2314645.1"/>
    <property type="molecule type" value="Genomic_DNA"/>
</dbReference>
<evidence type="ECO:0000259" key="7">
    <source>
        <dbReference type="PROSITE" id="PS51471"/>
    </source>
</evidence>
<dbReference type="SUPFAM" id="SSF51197">
    <property type="entry name" value="Clavaminate synthase-like"/>
    <property type="match status" value="1"/>
</dbReference>
<dbReference type="AlphaFoldDB" id="A0A6A6MQ00"/>
<dbReference type="Gene3D" id="2.60.120.330">
    <property type="entry name" value="B-lactam Antibiotic, Isopenicillin N Synthase, Chain"/>
    <property type="match status" value="1"/>
</dbReference>
<keyword evidence="4 6" id="KW-0560">Oxidoreductase</keyword>
<gene>
    <name evidence="8" type="ORF">GH714_028182</name>
    <name evidence="9" type="ORF">GH714_028190</name>
</gene>
<protein>
    <recommendedName>
        <fullName evidence="7">Fe2OG dioxygenase domain-containing protein</fullName>
    </recommendedName>
</protein>
<evidence type="ECO:0000256" key="4">
    <source>
        <dbReference type="ARBA" id="ARBA00023002"/>
    </source>
</evidence>
<dbReference type="OrthoDB" id="288590at2759"/>
<dbReference type="InterPro" id="IPR027443">
    <property type="entry name" value="IPNS-like_sf"/>
</dbReference>
<feature type="domain" description="Fe2OG dioxygenase" evidence="7">
    <location>
        <begin position="205"/>
        <end position="305"/>
    </location>
</feature>
<proteinExistence type="inferred from homology"/>
<comment type="caution">
    <text evidence="9">The sequence shown here is derived from an EMBL/GenBank/DDBJ whole genome shotgun (WGS) entry which is preliminary data.</text>
</comment>
<dbReference type="GO" id="GO:0046872">
    <property type="term" value="F:metal ion binding"/>
    <property type="evidence" value="ECO:0007669"/>
    <property type="project" value="UniProtKB-KW"/>
</dbReference>
<dbReference type="Pfam" id="PF03171">
    <property type="entry name" value="2OG-FeII_Oxy"/>
    <property type="match status" value="1"/>
</dbReference>
<name>A0A6A6MQ00_HEVBR</name>
<organism evidence="9 10">
    <name type="scientific">Hevea brasiliensis</name>
    <name type="common">Para rubber tree</name>
    <name type="synonym">Siphonia brasiliensis</name>
    <dbReference type="NCBI Taxonomy" id="3981"/>
    <lineage>
        <taxon>Eukaryota</taxon>
        <taxon>Viridiplantae</taxon>
        <taxon>Streptophyta</taxon>
        <taxon>Embryophyta</taxon>
        <taxon>Tracheophyta</taxon>
        <taxon>Spermatophyta</taxon>
        <taxon>Magnoliopsida</taxon>
        <taxon>eudicotyledons</taxon>
        <taxon>Gunneridae</taxon>
        <taxon>Pentapetalae</taxon>
        <taxon>rosids</taxon>
        <taxon>fabids</taxon>
        <taxon>Malpighiales</taxon>
        <taxon>Euphorbiaceae</taxon>
        <taxon>Crotonoideae</taxon>
        <taxon>Micrandreae</taxon>
        <taxon>Hevea</taxon>
    </lineage>
</organism>
<evidence type="ECO:0000256" key="6">
    <source>
        <dbReference type="RuleBase" id="RU003682"/>
    </source>
</evidence>
<accession>A0A6A6MQ00</accession>
<evidence type="ECO:0000313" key="9">
    <source>
        <dbReference type="EMBL" id="KAF2314645.1"/>
    </source>
</evidence>
<dbReference type="GO" id="GO:0031418">
    <property type="term" value="F:L-ascorbic acid binding"/>
    <property type="evidence" value="ECO:0007669"/>
    <property type="project" value="UniProtKB-KW"/>
</dbReference>
<reference evidence="9 10" key="1">
    <citation type="journal article" date="2020" name="Mol. Plant">
        <title>The Chromosome-Based Rubber Tree Genome Provides New Insights into Spurge Genome Evolution and Rubber Biosynthesis.</title>
        <authorList>
            <person name="Liu J."/>
            <person name="Shi C."/>
            <person name="Shi C.C."/>
            <person name="Li W."/>
            <person name="Zhang Q.J."/>
            <person name="Zhang Y."/>
            <person name="Li K."/>
            <person name="Lu H.F."/>
            <person name="Shi C."/>
            <person name="Zhu S.T."/>
            <person name="Xiao Z.Y."/>
            <person name="Nan H."/>
            <person name="Yue Y."/>
            <person name="Zhu X.G."/>
            <person name="Wu Y."/>
            <person name="Hong X.N."/>
            <person name="Fan G.Y."/>
            <person name="Tong Y."/>
            <person name="Zhang D."/>
            <person name="Mao C.L."/>
            <person name="Liu Y.L."/>
            <person name="Hao S.J."/>
            <person name="Liu W.Q."/>
            <person name="Lv M.Q."/>
            <person name="Zhang H.B."/>
            <person name="Liu Y."/>
            <person name="Hu-Tang G.R."/>
            <person name="Wang J.P."/>
            <person name="Wang J.H."/>
            <person name="Sun Y.H."/>
            <person name="Ni S.B."/>
            <person name="Chen W.B."/>
            <person name="Zhang X.C."/>
            <person name="Jiao Y.N."/>
            <person name="Eichler E.E."/>
            <person name="Li G.H."/>
            <person name="Liu X."/>
            <person name="Gao L.Z."/>
        </authorList>
    </citation>
    <scope>NUCLEOTIDE SEQUENCE [LARGE SCALE GENOMIC DNA]</scope>
    <source>
        <strain evidence="10">cv. GT1</strain>
        <tissue evidence="9">Leaf</tissue>
    </source>
</reference>
<dbReference type="InterPro" id="IPR005123">
    <property type="entry name" value="Oxoglu/Fe-dep_dioxygenase_dom"/>
</dbReference>
<evidence type="ECO:0000313" key="10">
    <source>
        <dbReference type="Proteomes" id="UP000467840"/>
    </source>
</evidence>
<dbReference type="InterPro" id="IPR044861">
    <property type="entry name" value="IPNS-like_FE2OG_OXY"/>
</dbReference>
<evidence type="ECO:0000256" key="1">
    <source>
        <dbReference type="ARBA" id="ARBA00008056"/>
    </source>
</evidence>
<keyword evidence="2 6" id="KW-0479">Metal-binding</keyword>
<evidence type="ECO:0000256" key="3">
    <source>
        <dbReference type="ARBA" id="ARBA00022896"/>
    </source>
</evidence>
<sequence>MAQSKITKLGSSLPVPSVQELARESLNKVPSQYVRPDLEPPVASKAALHEVPVIDMQKLLSGEHMDLELDKFHHACKEWGFFQLINHGANKSLIEKMKTELQGLFNLPMEEKQKLWQKPGNMEGFGQHFVVSEDQKLDWADLFFLNMLPIHMRKPHLFSALPTSFREAVENYSAELRNLAMTILEHMARALRMDFNEIKENYEEGWQSMRMNYYPPCPQPDLVIGLNPHSDAGGLTILLQVNEMEGLQIRKDGVWIPVKPLPDAFVINIGDSLEIMTNGIYPSIEHRATVNSSKERLSIATFYSPRLDGTIGPAPSLVTPETPAKFKTMTSADYYKGYFARELRGKSYLEVIRIQQDEELKSK</sequence>
<keyword evidence="10" id="KW-1185">Reference proteome</keyword>
<evidence type="ECO:0000256" key="2">
    <source>
        <dbReference type="ARBA" id="ARBA00022723"/>
    </source>
</evidence>
<comment type="similarity">
    <text evidence="1 6">Belongs to the iron/ascorbate-dependent oxidoreductase family.</text>
</comment>
<evidence type="ECO:0000313" key="8">
    <source>
        <dbReference type="EMBL" id="KAF2314644.1"/>
    </source>
</evidence>
<dbReference type="InterPro" id="IPR050295">
    <property type="entry name" value="Plant_2OG-oxidoreductases"/>
</dbReference>
<keyword evidence="3" id="KW-0847">Vitamin C</keyword>